<name>A0A1L9PSM8_ASPVE</name>
<dbReference type="OrthoDB" id="4497333at2759"/>
<feature type="signal peptide" evidence="1">
    <location>
        <begin position="1"/>
        <end position="19"/>
    </location>
</feature>
<dbReference type="GeneID" id="63728474"/>
<reference evidence="3" key="1">
    <citation type="journal article" date="2017" name="Genome Biol.">
        <title>Comparative genomics reveals high biological diversity and specific adaptations in the industrially and medically important fungal genus Aspergillus.</title>
        <authorList>
            <person name="de Vries R.P."/>
            <person name="Riley R."/>
            <person name="Wiebenga A."/>
            <person name="Aguilar-Osorio G."/>
            <person name="Amillis S."/>
            <person name="Uchima C.A."/>
            <person name="Anderluh G."/>
            <person name="Asadollahi M."/>
            <person name="Askin M."/>
            <person name="Barry K."/>
            <person name="Battaglia E."/>
            <person name="Bayram O."/>
            <person name="Benocci T."/>
            <person name="Braus-Stromeyer S.A."/>
            <person name="Caldana C."/>
            <person name="Canovas D."/>
            <person name="Cerqueira G.C."/>
            <person name="Chen F."/>
            <person name="Chen W."/>
            <person name="Choi C."/>
            <person name="Clum A."/>
            <person name="Dos Santos R.A."/>
            <person name="Damasio A.R."/>
            <person name="Diallinas G."/>
            <person name="Emri T."/>
            <person name="Fekete E."/>
            <person name="Flipphi M."/>
            <person name="Freyberg S."/>
            <person name="Gallo A."/>
            <person name="Gournas C."/>
            <person name="Habgood R."/>
            <person name="Hainaut M."/>
            <person name="Harispe M.L."/>
            <person name="Henrissat B."/>
            <person name="Hilden K.S."/>
            <person name="Hope R."/>
            <person name="Hossain A."/>
            <person name="Karabika E."/>
            <person name="Karaffa L."/>
            <person name="Karanyi Z."/>
            <person name="Krasevec N."/>
            <person name="Kuo A."/>
            <person name="Kusch H."/>
            <person name="LaButti K."/>
            <person name="Lagendijk E.L."/>
            <person name="Lapidus A."/>
            <person name="Levasseur A."/>
            <person name="Lindquist E."/>
            <person name="Lipzen A."/>
            <person name="Logrieco A.F."/>
            <person name="MacCabe A."/>
            <person name="Maekelae M.R."/>
            <person name="Malavazi I."/>
            <person name="Melin P."/>
            <person name="Meyer V."/>
            <person name="Mielnichuk N."/>
            <person name="Miskei M."/>
            <person name="Molnar A.P."/>
            <person name="Mule G."/>
            <person name="Ngan C.Y."/>
            <person name="Orejas M."/>
            <person name="Orosz E."/>
            <person name="Ouedraogo J.P."/>
            <person name="Overkamp K.M."/>
            <person name="Park H.-S."/>
            <person name="Perrone G."/>
            <person name="Piumi F."/>
            <person name="Punt P.J."/>
            <person name="Ram A.F."/>
            <person name="Ramon A."/>
            <person name="Rauscher S."/>
            <person name="Record E."/>
            <person name="Riano-Pachon D.M."/>
            <person name="Robert V."/>
            <person name="Roehrig J."/>
            <person name="Ruller R."/>
            <person name="Salamov A."/>
            <person name="Salih N.S."/>
            <person name="Samson R.A."/>
            <person name="Sandor E."/>
            <person name="Sanguinetti M."/>
            <person name="Schuetze T."/>
            <person name="Sepcic K."/>
            <person name="Shelest E."/>
            <person name="Sherlock G."/>
            <person name="Sophianopoulou V."/>
            <person name="Squina F.M."/>
            <person name="Sun H."/>
            <person name="Susca A."/>
            <person name="Todd R.B."/>
            <person name="Tsang A."/>
            <person name="Unkles S.E."/>
            <person name="van de Wiele N."/>
            <person name="van Rossen-Uffink D."/>
            <person name="Oliveira J.V."/>
            <person name="Vesth T.C."/>
            <person name="Visser J."/>
            <person name="Yu J.-H."/>
            <person name="Zhou M."/>
            <person name="Andersen M.R."/>
            <person name="Archer D.B."/>
            <person name="Baker S.E."/>
            <person name="Benoit I."/>
            <person name="Brakhage A.A."/>
            <person name="Braus G.H."/>
            <person name="Fischer R."/>
            <person name="Frisvad J.C."/>
            <person name="Goldman G.H."/>
            <person name="Houbraken J."/>
            <person name="Oakley B."/>
            <person name="Pocsi I."/>
            <person name="Scazzocchio C."/>
            <person name="Seiboth B."/>
            <person name="vanKuyk P.A."/>
            <person name="Wortman J."/>
            <person name="Dyer P.S."/>
            <person name="Grigoriev I.V."/>
        </authorList>
    </citation>
    <scope>NUCLEOTIDE SEQUENCE [LARGE SCALE GENOMIC DNA]</scope>
    <source>
        <strain evidence="3">CBS 583.65</strain>
    </source>
</reference>
<keyword evidence="1" id="KW-0732">Signal</keyword>
<protein>
    <submittedName>
        <fullName evidence="2">Uncharacterized protein</fullName>
    </submittedName>
</protein>
<evidence type="ECO:0000313" key="2">
    <source>
        <dbReference type="EMBL" id="OJJ04537.1"/>
    </source>
</evidence>
<dbReference type="RefSeq" id="XP_040670299.1">
    <property type="nucleotide sequence ID" value="XM_040812963.1"/>
</dbReference>
<feature type="chain" id="PRO_5013154693" evidence="1">
    <location>
        <begin position="20"/>
        <end position="93"/>
    </location>
</feature>
<evidence type="ECO:0000313" key="3">
    <source>
        <dbReference type="Proteomes" id="UP000184073"/>
    </source>
</evidence>
<dbReference type="VEuPathDB" id="FungiDB:ASPVEDRAFT_44036"/>
<accession>A0A1L9PSM8</accession>
<sequence>MHFSALSLGLIALLAAVHAHPSSPVGANRFVKRQGQDIGNTACVGACVKTPETLNCGKNIEFRPQQGCYICCYSNEREGGLPVTTADRGAGLS</sequence>
<proteinExistence type="predicted"/>
<evidence type="ECO:0000256" key="1">
    <source>
        <dbReference type="SAM" id="SignalP"/>
    </source>
</evidence>
<organism evidence="2 3">
    <name type="scientific">Aspergillus versicolor CBS 583.65</name>
    <dbReference type="NCBI Taxonomy" id="1036611"/>
    <lineage>
        <taxon>Eukaryota</taxon>
        <taxon>Fungi</taxon>
        <taxon>Dikarya</taxon>
        <taxon>Ascomycota</taxon>
        <taxon>Pezizomycotina</taxon>
        <taxon>Eurotiomycetes</taxon>
        <taxon>Eurotiomycetidae</taxon>
        <taxon>Eurotiales</taxon>
        <taxon>Aspergillaceae</taxon>
        <taxon>Aspergillus</taxon>
        <taxon>Aspergillus subgen. Nidulantes</taxon>
    </lineage>
</organism>
<gene>
    <name evidence="2" type="ORF">ASPVEDRAFT_44036</name>
</gene>
<dbReference type="EMBL" id="KV878131">
    <property type="protein sequence ID" value="OJJ04537.1"/>
    <property type="molecule type" value="Genomic_DNA"/>
</dbReference>
<keyword evidence="3" id="KW-1185">Reference proteome</keyword>
<dbReference type="Proteomes" id="UP000184073">
    <property type="component" value="Unassembled WGS sequence"/>
</dbReference>
<dbReference type="AlphaFoldDB" id="A0A1L9PSM8"/>